<proteinExistence type="inferred from homology"/>
<dbReference type="SUPFAM" id="SSF51366">
    <property type="entry name" value="Ribulose-phoshate binding barrel"/>
    <property type="match status" value="1"/>
</dbReference>
<dbReference type="Pfam" id="PF03437">
    <property type="entry name" value="BtpA"/>
    <property type="match status" value="1"/>
</dbReference>
<dbReference type="PANTHER" id="PTHR21381">
    <property type="entry name" value="ZGC:162297"/>
    <property type="match status" value="1"/>
</dbReference>
<comment type="similarity">
    <text evidence="1">Belongs to the BtpA family.</text>
</comment>
<organism evidence="2">
    <name type="scientific">Zeugodacus cucurbitae</name>
    <name type="common">Melon fruit fly</name>
    <name type="synonym">Bactrocera cucurbitae</name>
    <dbReference type="NCBI Taxonomy" id="28588"/>
    <lineage>
        <taxon>Eukaryota</taxon>
        <taxon>Metazoa</taxon>
        <taxon>Ecdysozoa</taxon>
        <taxon>Arthropoda</taxon>
        <taxon>Hexapoda</taxon>
        <taxon>Insecta</taxon>
        <taxon>Pterygota</taxon>
        <taxon>Neoptera</taxon>
        <taxon>Endopterygota</taxon>
        <taxon>Diptera</taxon>
        <taxon>Brachycera</taxon>
        <taxon>Muscomorpha</taxon>
        <taxon>Tephritoidea</taxon>
        <taxon>Tephritidae</taxon>
        <taxon>Zeugodacus</taxon>
        <taxon>Zeugodacus</taxon>
    </lineage>
</organism>
<dbReference type="NCBIfam" id="TIGR00259">
    <property type="entry name" value="thylakoid_BtpA"/>
    <property type="match status" value="1"/>
</dbReference>
<evidence type="ECO:0000256" key="1">
    <source>
        <dbReference type="ARBA" id="ARBA00006007"/>
    </source>
</evidence>
<reference evidence="2" key="2">
    <citation type="journal article" date="2015" name="Gigascience">
        <title>Reconstructing a comprehensive transcriptome assembly of a white-pupal translocated strain of the pest fruit fly Bactrocera cucurbitae.</title>
        <authorList>
            <person name="Sim S.B."/>
            <person name="Calla B."/>
            <person name="Hall B."/>
            <person name="DeRego T."/>
            <person name="Geib S.M."/>
        </authorList>
    </citation>
    <scope>NUCLEOTIDE SEQUENCE</scope>
</reference>
<gene>
    <name evidence="2" type="primary">F13E9.13</name>
    <name evidence="2" type="ORF">g.14042</name>
</gene>
<dbReference type="PANTHER" id="PTHR21381:SF3">
    <property type="entry name" value="SGC REGION PROTEIN SGCQ-RELATED"/>
    <property type="match status" value="1"/>
</dbReference>
<dbReference type="PIRSF" id="PIRSF005956">
    <property type="entry name" value="BtpA"/>
    <property type="match status" value="1"/>
</dbReference>
<accession>A0A0A1XMQ3</accession>
<dbReference type="EMBL" id="GBXI01002479">
    <property type="protein sequence ID" value="JAD11813.1"/>
    <property type="molecule type" value="Transcribed_RNA"/>
</dbReference>
<dbReference type="InterPro" id="IPR005137">
    <property type="entry name" value="BtpA"/>
</dbReference>
<dbReference type="AlphaFoldDB" id="A0A0A1XMQ3"/>
<name>A0A0A1XMQ3_ZEUCU</name>
<reference evidence="2" key="1">
    <citation type="submission" date="2014-11" db="EMBL/GenBank/DDBJ databases">
        <authorList>
            <person name="Geib S."/>
        </authorList>
    </citation>
    <scope>NUCLEOTIDE SEQUENCE</scope>
</reference>
<evidence type="ECO:0000313" key="2">
    <source>
        <dbReference type="EMBL" id="JAD11813.1"/>
    </source>
</evidence>
<protein>
    <submittedName>
        <fullName evidence="2">Uncharacterized protein F13E9.13, mitochondrial</fullName>
    </submittedName>
</protein>
<dbReference type="InterPro" id="IPR011060">
    <property type="entry name" value="RibuloseP-bd_barrel"/>
</dbReference>
<sequence>MNRFTKVFGNKKCNVIAMVHVGALPGTPGYKGNWSHIVNKAKMEASILVKHKVDAILIENMHDVPYMQNRLLGPETIACLSRISSEIRQMVPSDLPCGLQILACGNKQALAVAKACDLQFIRAEGFVFAHVADEGYTDACAGEILRYRRYIDAENVLIFTDLKKKHSSHAITHDVTLLETANAAEFFLTDGIVITGRSTGCATNIEDLDEIAGKIKTPLIIGSGLTKTNLNKYFKKVQAVIVGSSFKINNYWANDLCQNSIDTFMKEIEKMRN</sequence>